<dbReference type="InterPro" id="IPR000629">
    <property type="entry name" value="RNA-helicase_DEAD-box_CS"/>
</dbReference>
<dbReference type="GO" id="GO:0003676">
    <property type="term" value="F:nucleic acid binding"/>
    <property type="evidence" value="ECO:0007669"/>
    <property type="project" value="InterPro"/>
</dbReference>
<dbReference type="Proteomes" id="UP000007303">
    <property type="component" value="Unassembled WGS sequence"/>
</dbReference>
<feature type="region of interest" description="Disordered" evidence="8">
    <location>
        <begin position="584"/>
        <end position="706"/>
    </location>
</feature>
<reference evidence="13" key="3">
    <citation type="submission" date="2025-05" db="UniProtKB">
        <authorList>
            <consortium name="Ensembl"/>
        </authorList>
    </citation>
    <scope>IDENTIFICATION</scope>
</reference>
<evidence type="ECO:0000256" key="1">
    <source>
        <dbReference type="ARBA" id="ARBA00012552"/>
    </source>
</evidence>
<dbReference type="EMBL" id="CAAE01015140">
    <property type="protein sequence ID" value="CAG13351.1"/>
    <property type="molecule type" value="Genomic_DNA"/>
</dbReference>
<sequence length="761" mass="84469">MAAPMKKAAHDIDVRTRTDDVLLSDGICFSSLLLSQAVLDGLASAGFRKPSPIQLKAIPLGRCGLDLIVQAKSGTGKTCVFCTIALDSLVLENPATQVLVLAPTREIAVQIHSVVMAIGCAMEGLECHVFIGGRPVSQDKHHLKKCHIAVGSPGRIKQLIELGILSTSSIRLFVLDEADKLLEEGSFQEQINWIFSSLPENKQMLALSATYPESLAQQLTRYMREPTFVRLNPNDMGLKGLKQYYKLVQSHSLPHKVFEEKVQHLLELFSKIPFNQALVFSNLHTRAQHLSDILSSKGLPAVCISGGLTQDQRLEAMSKLKQYQCRVLISTDLTSRGIDADKVNLVINLDLPQDWETYMHRIGRAGRFGTQGLAVTYCCHGEEENKLMSIAQKCSLSLSVLPSVIEPGLMDDPCDWNVCAEAATPVNLSELSSGMGRKKRAESAMDLAGSVKSSGHRKPEKIPSAPTPAVHGEGTPRAAVASKEEGVRSPQPAGPTRNELQDAVPKIPPLSSFKSCRPRFVTLQEAELDFHSFITTGLGRSVDVIREFRDQEDSGASESITLDDDSSECLRLCGKWKKSYLSNPRSMYGSISSHSKRDDEERPSVSEPQIEVQQVMDPPQPKAEPKDIEYEAPAPQKHPSDRKTLPKPENYDPSVVGKHNKQTAWEDSRREESKKRREKCGKQIKRGAERGNREHWGQNQAHDEEERSAEAYWRASYRAWSDYYASMCASQSRGYRSGYGAAHSWMAAYRMNAVYMEELLK</sequence>
<dbReference type="InterPro" id="IPR050079">
    <property type="entry name" value="DEAD_box_RNA_helicase"/>
</dbReference>
<dbReference type="GO" id="GO:0097421">
    <property type="term" value="P:liver regeneration"/>
    <property type="evidence" value="ECO:0007669"/>
    <property type="project" value="Ensembl"/>
</dbReference>
<dbReference type="GO" id="GO:0005829">
    <property type="term" value="C:cytosol"/>
    <property type="evidence" value="ECO:0007669"/>
    <property type="project" value="TreeGrafter"/>
</dbReference>
<dbReference type="PROSITE" id="PS51195">
    <property type="entry name" value="Q_MOTIF"/>
    <property type="match status" value="1"/>
</dbReference>
<evidence type="ECO:0000259" key="11">
    <source>
        <dbReference type="PROSITE" id="PS51195"/>
    </source>
</evidence>
<dbReference type="InterPro" id="IPR014001">
    <property type="entry name" value="Helicase_ATP-bd"/>
</dbReference>
<dbReference type="GO" id="GO:0031101">
    <property type="term" value="P:fin regeneration"/>
    <property type="evidence" value="ECO:0007669"/>
    <property type="project" value="Ensembl"/>
</dbReference>
<evidence type="ECO:0000256" key="7">
    <source>
        <dbReference type="RuleBase" id="RU000492"/>
    </source>
</evidence>
<evidence type="ECO:0000313" key="12">
    <source>
        <dbReference type="EMBL" id="CAG13351.1"/>
    </source>
</evidence>
<dbReference type="GO" id="GO:0016787">
    <property type="term" value="F:hydrolase activity"/>
    <property type="evidence" value="ECO:0007669"/>
    <property type="project" value="UniProtKB-KW"/>
</dbReference>
<evidence type="ECO:0000259" key="10">
    <source>
        <dbReference type="PROSITE" id="PS51194"/>
    </source>
</evidence>
<gene>
    <name evidence="12" type="ORF">GSTENG00035951001</name>
</gene>
<dbReference type="EC" id="3.6.4.13" evidence="1"/>
<dbReference type="PROSITE" id="PS51192">
    <property type="entry name" value="HELICASE_ATP_BIND_1"/>
    <property type="match status" value="1"/>
</dbReference>
<feature type="compositionally biased region" description="Polar residues" evidence="8">
    <location>
        <begin position="584"/>
        <end position="593"/>
    </location>
</feature>
<dbReference type="KEGG" id="tng:GSTEN00035951G001"/>
<keyword evidence="14" id="KW-1185">Reference proteome</keyword>
<dbReference type="CDD" id="cd17943">
    <property type="entry name" value="DEADc_DDX20"/>
    <property type="match status" value="1"/>
</dbReference>
<dbReference type="HOGENOM" id="CLU_019966_0_0_1"/>
<dbReference type="OrthoDB" id="434041at2759"/>
<reference evidence="12 14" key="1">
    <citation type="journal article" date="2004" name="Nature">
        <title>Genome duplication in the teleost fish Tetraodon nigroviridis reveals the early vertebrate proto-karyotype.</title>
        <authorList>
            <person name="Jaillon O."/>
            <person name="Aury J.-M."/>
            <person name="Brunet F."/>
            <person name="Petit J.-L."/>
            <person name="Stange-Thomann N."/>
            <person name="Mauceli E."/>
            <person name="Bouneau L."/>
            <person name="Fischer C."/>
            <person name="Ozouf-Costaz C."/>
            <person name="Bernot A."/>
            <person name="Nicaud S."/>
            <person name="Jaffe D."/>
            <person name="Fisher S."/>
            <person name="Lutfalla G."/>
            <person name="Dossat C."/>
            <person name="Segurens B."/>
            <person name="Dasilva C."/>
            <person name="Salanoubat M."/>
            <person name="Levy M."/>
            <person name="Boudet N."/>
            <person name="Castellano S."/>
            <person name="Anthouard V."/>
            <person name="Jubin C."/>
            <person name="Castelli V."/>
            <person name="Katinka M."/>
            <person name="Vacherie B."/>
            <person name="Biemont C."/>
            <person name="Skalli Z."/>
            <person name="Cattolico L."/>
            <person name="Poulain J."/>
            <person name="De Berardinis V."/>
            <person name="Cruaud C."/>
            <person name="Duprat S."/>
            <person name="Brottier P."/>
            <person name="Coutanceau J.-P."/>
            <person name="Gouzy J."/>
            <person name="Parra G."/>
            <person name="Lardier G."/>
            <person name="Chapple C."/>
            <person name="McKernan K.J."/>
            <person name="McEwan P."/>
            <person name="Bosak S."/>
            <person name="Kellis M."/>
            <person name="Volff J.-N."/>
            <person name="Guigo R."/>
            <person name="Zody M.C."/>
            <person name="Mesirov J."/>
            <person name="Lindblad-Toh K."/>
            <person name="Birren B."/>
            <person name="Nusbaum C."/>
            <person name="Kahn D."/>
            <person name="Robinson-Rechavi M."/>
            <person name="Laudet V."/>
            <person name="Schachter V."/>
            <person name="Quetier F."/>
            <person name="Saurin W."/>
            <person name="Scarpelli C."/>
            <person name="Wincker P."/>
            <person name="Lander E.S."/>
            <person name="Weissenbach J."/>
            <person name="Roest Crollius H."/>
        </authorList>
    </citation>
    <scope>NUCLEOTIDE SEQUENCE [LARGE SCALE GENOMIC DNA]</scope>
</reference>
<dbReference type="CDD" id="cd18787">
    <property type="entry name" value="SF2_C_DEAD"/>
    <property type="match status" value="1"/>
</dbReference>
<organism evidence="12">
    <name type="scientific">Tetraodon nigroviridis</name>
    <name type="common">Spotted green pufferfish</name>
    <name type="synonym">Chelonodon nigroviridis</name>
    <dbReference type="NCBI Taxonomy" id="99883"/>
    <lineage>
        <taxon>Eukaryota</taxon>
        <taxon>Metazoa</taxon>
        <taxon>Chordata</taxon>
        <taxon>Craniata</taxon>
        <taxon>Vertebrata</taxon>
        <taxon>Euteleostomi</taxon>
        <taxon>Actinopterygii</taxon>
        <taxon>Neopterygii</taxon>
        <taxon>Teleostei</taxon>
        <taxon>Neoteleostei</taxon>
        <taxon>Acanthomorphata</taxon>
        <taxon>Eupercaria</taxon>
        <taxon>Tetraodontiformes</taxon>
        <taxon>Tetradontoidea</taxon>
        <taxon>Tetraodontidae</taxon>
        <taxon>Tetraodon</taxon>
    </lineage>
</organism>
<feature type="compositionally biased region" description="Basic and acidic residues" evidence="8">
    <location>
        <begin position="638"/>
        <end position="650"/>
    </location>
</feature>
<keyword evidence="5 7" id="KW-0067">ATP-binding</keyword>
<feature type="domain" description="Helicase C-terminal" evidence="10">
    <location>
        <begin position="264"/>
        <end position="409"/>
    </location>
</feature>
<dbReference type="PROSITE" id="PS51194">
    <property type="entry name" value="HELICASE_CTER"/>
    <property type="match status" value="1"/>
</dbReference>
<protein>
    <recommendedName>
        <fullName evidence="1">RNA helicase</fullName>
        <ecNumber evidence="1">3.6.4.13</ecNumber>
    </recommendedName>
</protein>
<feature type="compositionally biased region" description="Basic and acidic residues" evidence="8">
    <location>
        <begin position="686"/>
        <end position="706"/>
    </location>
</feature>
<dbReference type="InterPro" id="IPR011545">
    <property type="entry name" value="DEAD/DEAH_box_helicase_dom"/>
</dbReference>
<evidence type="ECO:0000256" key="5">
    <source>
        <dbReference type="ARBA" id="ARBA00022840"/>
    </source>
</evidence>
<evidence type="ECO:0000256" key="3">
    <source>
        <dbReference type="ARBA" id="ARBA00022801"/>
    </source>
</evidence>
<dbReference type="SUPFAM" id="SSF52540">
    <property type="entry name" value="P-loop containing nucleoside triphosphate hydrolases"/>
    <property type="match status" value="1"/>
</dbReference>
<evidence type="ECO:0000256" key="8">
    <source>
        <dbReference type="SAM" id="MobiDB-lite"/>
    </source>
</evidence>
<feature type="non-terminal residue" evidence="12">
    <location>
        <position position="761"/>
    </location>
</feature>
<feature type="domain" description="DEAD-box RNA helicase Q" evidence="11">
    <location>
        <begin position="27"/>
        <end position="55"/>
    </location>
</feature>
<dbReference type="InterPro" id="IPR001650">
    <property type="entry name" value="Helicase_C-like"/>
</dbReference>
<dbReference type="PROSITE" id="PS00039">
    <property type="entry name" value="DEAD_ATP_HELICASE"/>
    <property type="match status" value="1"/>
</dbReference>
<dbReference type="GeneTree" id="ENSGT00940000158400"/>
<accession>Q4RE31</accession>
<evidence type="ECO:0000256" key="2">
    <source>
        <dbReference type="ARBA" id="ARBA00022741"/>
    </source>
</evidence>
<feature type="compositionally biased region" description="Basic and acidic residues" evidence="8">
    <location>
        <begin position="664"/>
        <end position="675"/>
    </location>
</feature>
<dbReference type="Pfam" id="PF00270">
    <property type="entry name" value="DEAD"/>
    <property type="match status" value="1"/>
</dbReference>
<keyword evidence="3 7" id="KW-0378">Hydrolase</keyword>
<dbReference type="PANTHER" id="PTHR47959:SF1">
    <property type="entry name" value="ATP-DEPENDENT RNA HELICASE DBPA"/>
    <property type="match status" value="1"/>
</dbReference>
<dbReference type="STRING" id="99883.ENSTNIP00000022632"/>
<dbReference type="Pfam" id="PF00271">
    <property type="entry name" value="Helicase_C"/>
    <property type="match status" value="1"/>
</dbReference>
<dbReference type="Gene3D" id="3.40.50.300">
    <property type="entry name" value="P-loop containing nucleotide triphosphate hydrolases"/>
    <property type="match status" value="2"/>
</dbReference>
<dbReference type="PANTHER" id="PTHR47959">
    <property type="entry name" value="ATP-DEPENDENT RNA HELICASE RHLE-RELATED"/>
    <property type="match status" value="1"/>
</dbReference>
<dbReference type="Ensembl" id="ENSTNIT00000022871.1">
    <property type="protein sequence ID" value="ENSTNIP00000022632.1"/>
    <property type="gene ID" value="ENSTNIG00000019425.1"/>
</dbReference>
<dbReference type="GO" id="GO:0005524">
    <property type="term" value="F:ATP binding"/>
    <property type="evidence" value="ECO:0007669"/>
    <property type="project" value="UniProtKB-KW"/>
</dbReference>
<comment type="similarity">
    <text evidence="7">Belongs to the DEAD box helicase family.</text>
</comment>
<dbReference type="OMA" id="WSSEAYW"/>
<evidence type="ECO:0000259" key="9">
    <source>
        <dbReference type="PROSITE" id="PS51192"/>
    </source>
</evidence>
<proteinExistence type="inferred from homology"/>
<dbReference type="GO" id="GO:0070657">
    <property type="term" value="P:neuromast regeneration"/>
    <property type="evidence" value="ECO:0007669"/>
    <property type="project" value="Ensembl"/>
</dbReference>
<dbReference type="AlphaFoldDB" id="Q4RE31"/>
<feature type="compositionally biased region" description="Basic and acidic residues" evidence="8">
    <location>
        <begin position="595"/>
        <end position="604"/>
    </location>
</feature>
<feature type="compositionally biased region" description="Basic residues" evidence="8">
    <location>
        <begin position="676"/>
        <end position="685"/>
    </location>
</feature>
<keyword evidence="4 7" id="KW-0347">Helicase</keyword>
<evidence type="ECO:0000313" key="14">
    <source>
        <dbReference type="Proteomes" id="UP000007303"/>
    </source>
</evidence>
<dbReference type="InterPro" id="IPR014014">
    <property type="entry name" value="RNA_helicase_DEAD_Q_motif"/>
</dbReference>
<feature type="domain" description="Helicase ATP-binding" evidence="9">
    <location>
        <begin position="58"/>
        <end position="229"/>
    </location>
</feature>
<evidence type="ECO:0000256" key="6">
    <source>
        <dbReference type="PROSITE-ProRule" id="PRU00552"/>
    </source>
</evidence>
<dbReference type="SMART" id="SM00487">
    <property type="entry name" value="DEXDc"/>
    <property type="match status" value="1"/>
</dbReference>
<reference evidence="12" key="2">
    <citation type="submission" date="2004-02" db="EMBL/GenBank/DDBJ databases">
        <authorList>
            <consortium name="Genoscope"/>
            <consortium name="Whitehead Institute Centre for Genome Research"/>
        </authorList>
    </citation>
    <scope>NUCLEOTIDE SEQUENCE</scope>
</reference>
<name>Q4RE31_TETNG</name>
<keyword evidence="2 7" id="KW-0547">Nucleotide-binding</keyword>
<evidence type="ECO:0000256" key="4">
    <source>
        <dbReference type="ARBA" id="ARBA00022806"/>
    </source>
</evidence>
<dbReference type="SMART" id="SM00490">
    <property type="entry name" value="HELICc"/>
    <property type="match status" value="1"/>
</dbReference>
<feature type="region of interest" description="Disordered" evidence="8">
    <location>
        <begin position="431"/>
        <end position="508"/>
    </location>
</feature>
<evidence type="ECO:0000313" key="13">
    <source>
        <dbReference type="Ensembl" id="ENSTNIP00000022632.1"/>
    </source>
</evidence>
<dbReference type="GO" id="GO:0003724">
    <property type="term" value="F:RNA helicase activity"/>
    <property type="evidence" value="ECO:0007669"/>
    <property type="project" value="UniProtKB-EC"/>
</dbReference>
<dbReference type="InterPro" id="IPR027417">
    <property type="entry name" value="P-loop_NTPase"/>
</dbReference>
<feature type="short sequence motif" description="Q motif" evidence="6">
    <location>
        <begin position="27"/>
        <end position="55"/>
    </location>
</feature>